<dbReference type="Proteomes" id="UP001597263">
    <property type="component" value="Unassembled WGS sequence"/>
</dbReference>
<proteinExistence type="predicted"/>
<evidence type="ECO:0000313" key="1">
    <source>
        <dbReference type="EMBL" id="MFD1226077.1"/>
    </source>
</evidence>
<protein>
    <submittedName>
        <fullName evidence="1">Uncharacterized protein</fullName>
    </submittedName>
</protein>
<organism evidence="1 2">
    <name type="scientific">Pseudochrobactrum kiredjianiae</name>
    <dbReference type="NCBI Taxonomy" id="386305"/>
    <lineage>
        <taxon>Bacteria</taxon>
        <taxon>Pseudomonadati</taxon>
        <taxon>Pseudomonadota</taxon>
        <taxon>Alphaproteobacteria</taxon>
        <taxon>Hyphomicrobiales</taxon>
        <taxon>Brucellaceae</taxon>
        <taxon>Pseudochrobactrum</taxon>
    </lineage>
</organism>
<reference evidence="2" key="1">
    <citation type="journal article" date="2019" name="Int. J. Syst. Evol. Microbiol.">
        <title>The Global Catalogue of Microorganisms (GCM) 10K type strain sequencing project: providing services to taxonomists for standard genome sequencing and annotation.</title>
        <authorList>
            <consortium name="The Broad Institute Genomics Platform"/>
            <consortium name="The Broad Institute Genome Sequencing Center for Infectious Disease"/>
            <person name="Wu L."/>
            <person name="Ma J."/>
        </authorList>
    </citation>
    <scope>NUCLEOTIDE SEQUENCE [LARGE SCALE GENOMIC DNA]</scope>
    <source>
        <strain evidence="2">CCUG 49584</strain>
    </source>
</reference>
<evidence type="ECO:0000313" key="2">
    <source>
        <dbReference type="Proteomes" id="UP001597263"/>
    </source>
</evidence>
<keyword evidence="2" id="KW-1185">Reference proteome</keyword>
<dbReference type="RefSeq" id="WP_289388588.1">
    <property type="nucleotide sequence ID" value="NZ_JAUCBM010000014.1"/>
</dbReference>
<comment type="caution">
    <text evidence="1">The sequence shown here is derived from an EMBL/GenBank/DDBJ whole genome shotgun (WGS) entry which is preliminary data.</text>
</comment>
<accession>A0ABW3UYV1</accession>
<dbReference type="EMBL" id="JBHTMA010000008">
    <property type="protein sequence ID" value="MFD1226077.1"/>
    <property type="molecule type" value="Genomic_DNA"/>
</dbReference>
<gene>
    <name evidence="1" type="ORF">ACFQ35_02690</name>
</gene>
<name>A0ABW3UYV1_9HYPH</name>
<sequence>MQQGISLLYDVETKIENDKNQVIAIIQNGHDPVGPKNLDLKVNPQLKSLLEGNLSGLMLLTSIKA</sequence>